<dbReference type="OrthoDB" id="3642326at2759"/>
<dbReference type="eggNOG" id="ENOG502T9C2">
    <property type="taxonomic scope" value="Eukaryota"/>
</dbReference>
<dbReference type="InterPro" id="IPR011990">
    <property type="entry name" value="TPR-like_helical_dom_sf"/>
</dbReference>
<evidence type="ECO:0000313" key="3">
    <source>
        <dbReference type="Proteomes" id="UP000016933"/>
    </source>
</evidence>
<evidence type="ECO:0000256" key="1">
    <source>
        <dbReference type="SAM" id="MobiDB-lite"/>
    </source>
</evidence>
<organism evidence="2 3">
    <name type="scientific">Dothistroma septosporum (strain NZE10 / CBS 128990)</name>
    <name type="common">Red band needle blight fungus</name>
    <name type="synonym">Mycosphaerella pini</name>
    <dbReference type="NCBI Taxonomy" id="675120"/>
    <lineage>
        <taxon>Eukaryota</taxon>
        <taxon>Fungi</taxon>
        <taxon>Dikarya</taxon>
        <taxon>Ascomycota</taxon>
        <taxon>Pezizomycotina</taxon>
        <taxon>Dothideomycetes</taxon>
        <taxon>Dothideomycetidae</taxon>
        <taxon>Mycosphaerellales</taxon>
        <taxon>Mycosphaerellaceae</taxon>
        <taxon>Dothistroma</taxon>
    </lineage>
</organism>
<dbReference type="Proteomes" id="UP000016933">
    <property type="component" value="Unassembled WGS sequence"/>
</dbReference>
<gene>
    <name evidence="2" type="ORF">DOTSEDRAFT_75197</name>
</gene>
<feature type="compositionally biased region" description="Low complexity" evidence="1">
    <location>
        <begin position="232"/>
        <end position="242"/>
    </location>
</feature>
<sequence length="561" mass="61770">MSGTTISTTAPLPPQRDPRRALRVKTAAALPTGISITNDQINVWDRALQLYQYSIQDEHWQIAAEDFTLLAGDIESNMESTLCMLNAAIIFSRLGVYAAVSRVIDQAQPAGPLVALTMFILAYVELQREDFGRAEDCFKVALEGLEKSSQDYRSLGLDFTLNVADVRYNLFILRTTKQNRHEILETLGQLPIEGIFSAPARSEVAPHLPNKTRSPTIGSAFSTTDDSEATPSLSDGSSRPSSAVSPVGKGSFDDWQGDAWESSRRSLSNVEIVSAESVSRRGSVCFGEKESTAPLSVAPTDYDPYSLTEDVSELPSLKRKSSDEHISSPLRKFEFDFEPRDARVEDWTTQYLADFFRELPSSETPEPPARSPERIGLESLFENITIRDDTKPLPPTASSIHSRHDSANSLPSDIHPALRSIPEQEPSEPVEEGPELLSILRVDHAISRPAFKRFNSTASIKSGKSVVSKLGSIAPSLNNFHYSWKGGLQYEDLDNLKPTNIRAPVSVAPSKSYFGHWGNQMGSLWQQGAMESVGMLARQGNMRTMSIRRGVSKRVGSTSST</sequence>
<feature type="region of interest" description="Disordered" evidence="1">
    <location>
        <begin position="388"/>
        <end position="433"/>
    </location>
</feature>
<evidence type="ECO:0000313" key="2">
    <source>
        <dbReference type="EMBL" id="EME39438.1"/>
    </source>
</evidence>
<keyword evidence="3" id="KW-1185">Reference proteome</keyword>
<dbReference type="HOGENOM" id="CLU_485729_0_0_1"/>
<reference evidence="2 3" key="2">
    <citation type="journal article" date="2012" name="PLoS Pathog.">
        <title>Diverse lifestyles and strategies of plant pathogenesis encoded in the genomes of eighteen Dothideomycetes fungi.</title>
        <authorList>
            <person name="Ohm R.A."/>
            <person name="Feau N."/>
            <person name="Henrissat B."/>
            <person name="Schoch C.L."/>
            <person name="Horwitz B.A."/>
            <person name="Barry K.W."/>
            <person name="Condon B.J."/>
            <person name="Copeland A.C."/>
            <person name="Dhillon B."/>
            <person name="Glaser F."/>
            <person name="Hesse C.N."/>
            <person name="Kosti I."/>
            <person name="LaButti K."/>
            <person name="Lindquist E.A."/>
            <person name="Lucas S."/>
            <person name="Salamov A.A."/>
            <person name="Bradshaw R.E."/>
            <person name="Ciuffetti L."/>
            <person name="Hamelin R.C."/>
            <person name="Kema G.H.J."/>
            <person name="Lawrence C."/>
            <person name="Scott J.A."/>
            <person name="Spatafora J.W."/>
            <person name="Turgeon B.G."/>
            <person name="de Wit P.J.G.M."/>
            <person name="Zhong S."/>
            <person name="Goodwin S.B."/>
            <person name="Grigoriev I.V."/>
        </authorList>
    </citation>
    <scope>NUCLEOTIDE SEQUENCE [LARGE SCALE GENOMIC DNA]</scope>
    <source>
        <strain evidence="3">NZE10 / CBS 128990</strain>
    </source>
</reference>
<dbReference type="EMBL" id="KB446545">
    <property type="protein sequence ID" value="EME39438.1"/>
    <property type="molecule type" value="Genomic_DNA"/>
</dbReference>
<protein>
    <submittedName>
        <fullName evidence="2">Uncharacterized protein</fullName>
    </submittedName>
</protein>
<dbReference type="AlphaFoldDB" id="M2WKE3"/>
<name>M2WKE3_DOTSN</name>
<feature type="compositionally biased region" description="Polar residues" evidence="1">
    <location>
        <begin position="211"/>
        <end position="224"/>
    </location>
</feature>
<dbReference type="STRING" id="675120.M2WKE3"/>
<reference evidence="3" key="1">
    <citation type="journal article" date="2012" name="PLoS Genet.">
        <title>The genomes of the fungal plant pathogens Cladosporium fulvum and Dothistroma septosporum reveal adaptation to different hosts and lifestyles but also signatures of common ancestry.</title>
        <authorList>
            <person name="de Wit P.J.G.M."/>
            <person name="van der Burgt A."/>
            <person name="Oekmen B."/>
            <person name="Stergiopoulos I."/>
            <person name="Abd-Elsalam K.A."/>
            <person name="Aerts A.L."/>
            <person name="Bahkali A.H."/>
            <person name="Beenen H.G."/>
            <person name="Chettri P."/>
            <person name="Cox M.P."/>
            <person name="Datema E."/>
            <person name="de Vries R.P."/>
            <person name="Dhillon B."/>
            <person name="Ganley A.R."/>
            <person name="Griffiths S.A."/>
            <person name="Guo Y."/>
            <person name="Hamelin R.C."/>
            <person name="Henrissat B."/>
            <person name="Kabir M.S."/>
            <person name="Jashni M.K."/>
            <person name="Kema G."/>
            <person name="Klaubauf S."/>
            <person name="Lapidus A."/>
            <person name="Levasseur A."/>
            <person name="Lindquist E."/>
            <person name="Mehrabi R."/>
            <person name="Ohm R.A."/>
            <person name="Owen T.J."/>
            <person name="Salamov A."/>
            <person name="Schwelm A."/>
            <person name="Schijlen E."/>
            <person name="Sun H."/>
            <person name="van den Burg H.A."/>
            <person name="van Ham R.C.H.J."/>
            <person name="Zhang S."/>
            <person name="Goodwin S.B."/>
            <person name="Grigoriev I.V."/>
            <person name="Collemare J."/>
            <person name="Bradshaw R.E."/>
        </authorList>
    </citation>
    <scope>NUCLEOTIDE SEQUENCE [LARGE SCALE GENOMIC DNA]</scope>
    <source>
        <strain evidence="3">NZE10 / CBS 128990</strain>
    </source>
</reference>
<proteinExistence type="predicted"/>
<dbReference type="Gene3D" id="1.25.40.10">
    <property type="entry name" value="Tetratricopeptide repeat domain"/>
    <property type="match status" value="1"/>
</dbReference>
<accession>M2WKE3</accession>
<feature type="region of interest" description="Disordered" evidence="1">
    <location>
        <begin position="203"/>
        <end position="250"/>
    </location>
</feature>
<dbReference type="OMA" id="FILAYVE"/>